<reference evidence="1 2" key="1">
    <citation type="submission" date="2018-08" db="EMBL/GenBank/DDBJ databases">
        <title>Murine metabolic-syndrome-specific gut microbial biobank.</title>
        <authorList>
            <person name="Liu C."/>
        </authorList>
    </citation>
    <scope>NUCLEOTIDE SEQUENCE [LARGE SCALE GENOMIC DNA]</scope>
    <source>
        <strain evidence="1 2">583</strain>
    </source>
</reference>
<name>A0A845QVE1_9CLOT</name>
<organism evidence="1 2">
    <name type="scientific">Senegalia massiliensis</name>
    <dbReference type="NCBI Taxonomy" id="1720316"/>
    <lineage>
        <taxon>Bacteria</taxon>
        <taxon>Bacillati</taxon>
        <taxon>Bacillota</taxon>
        <taxon>Clostridia</taxon>
        <taxon>Eubacteriales</taxon>
        <taxon>Clostridiaceae</taxon>
        <taxon>Senegalia</taxon>
    </lineage>
</organism>
<dbReference type="OrthoDB" id="1963661at2"/>
<comment type="caution">
    <text evidence="1">The sequence shown here is derived from an EMBL/GenBank/DDBJ whole genome shotgun (WGS) entry which is preliminary data.</text>
</comment>
<keyword evidence="2" id="KW-1185">Reference proteome</keyword>
<accession>A0A845QVE1</accession>
<proteinExistence type="predicted"/>
<protein>
    <submittedName>
        <fullName evidence="1">Uncharacterized protein</fullName>
    </submittedName>
</protein>
<dbReference type="AlphaFoldDB" id="A0A845QVE1"/>
<sequence length="76" mass="9180">MKKLTIFYNKRTGSIKELCSGEQSMDWFGEEKRDYEEIFDFIIVDYDEYIVQNLHQFEIKDSKVVLKNKSSLNKYL</sequence>
<dbReference type="EMBL" id="QXXA01000004">
    <property type="protein sequence ID" value="NBI05759.1"/>
    <property type="molecule type" value="Genomic_DNA"/>
</dbReference>
<evidence type="ECO:0000313" key="2">
    <source>
        <dbReference type="Proteomes" id="UP000467132"/>
    </source>
</evidence>
<dbReference type="RefSeq" id="WP_160196248.1">
    <property type="nucleotide sequence ID" value="NZ_QXXA01000004.1"/>
</dbReference>
<dbReference type="Proteomes" id="UP000467132">
    <property type="component" value="Unassembled WGS sequence"/>
</dbReference>
<evidence type="ECO:0000313" key="1">
    <source>
        <dbReference type="EMBL" id="NBI05759.1"/>
    </source>
</evidence>
<gene>
    <name evidence="1" type="ORF">D3Z33_02680</name>
</gene>